<dbReference type="SMR" id="A0A6A5CI09"/>
<dbReference type="VEuPathDB" id="AmoebaDB:NfTy_025280"/>
<dbReference type="GO" id="GO:0016020">
    <property type="term" value="C:membrane"/>
    <property type="evidence" value="ECO:0007669"/>
    <property type="project" value="UniProtKB-SubCell"/>
</dbReference>
<evidence type="ECO:0000256" key="5">
    <source>
        <dbReference type="SAM" id="Phobius"/>
    </source>
</evidence>
<comment type="subcellular location">
    <subcellularLocation>
        <location evidence="1">Membrane</location>
        <topology evidence="1">Multi-pass membrane protein</topology>
    </subcellularLocation>
</comment>
<accession>A0A6A5CI09</accession>
<dbReference type="OMA" id="NIITETY"/>
<dbReference type="EMBL" id="VFQX01000001">
    <property type="protein sequence ID" value="KAF0985130.1"/>
    <property type="molecule type" value="Genomic_DNA"/>
</dbReference>
<dbReference type="OrthoDB" id="410651at2759"/>
<dbReference type="VEuPathDB" id="AmoebaDB:NF0011740"/>
<sequence>MSLIQQYPLVVSATIVNLVQYLYTGFKVGTSRSKYGVKAPATTGHPEFEKLYRIQMNGLEFLPVFLSSLWLSALTSQNDKLSGALGLTYALGRVVYGLGYPEKRAPGFYIFFLSVIGLLGVSVYQFIKN</sequence>
<keyword evidence="7" id="KW-1185">Reference proteome</keyword>
<evidence type="ECO:0000256" key="3">
    <source>
        <dbReference type="ARBA" id="ARBA00022989"/>
    </source>
</evidence>
<dbReference type="AlphaFoldDB" id="A0A6A5CI09"/>
<dbReference type="RefSeq" id="XP_044569843.1">
    <property type="nucleotide sequence ID" value="XM_044704801.1"/>
</dbReference>
<dbReference type="VEuPathDB" id="AmoebaDB:FDP41_000169"/>
<keyword evidence="4 5" id="KW-0472">Membrane</keyword>
<dbReference type="GO" id="GO:0004364">
    <property type="term" value="F:glutathione transferase activity"/>
    <property type="evidence" value="ECO:0007669"/>
    <property type="project" value="TreeGrafter"/>
</dbReference>
<dbReference type="InterPro" id="IPR001129">
    <property type="entry name" value="Membr-assoc_MAPEG"/>
</dbReference>
<keyword evidence="3 5" id="KW-1133">Transmembrane helix</keyword>
<dbReference type="Pfam" id="PF01124">
    <property type="entry name" value="MAPEG"/>
    <property type="match status" value="1"/>
</dbReference>
<dbReference type="Gene3D" id="1.20.120.550">
    <property type="entry name" value="Membrane associated eicosanoid/glutathione metabolism-like domain"/>
    <property type="match status" value="1"/>
</dbReference>
<dbReference type="GO" id="GO:0006691">
    <property type="term" value="P:leukotriene metabolic process"/>
    <property type="evidence" value="ECO:0007669"/>
    <property type="project" value="UniProtKB-ARBA"/>
</dbReference>
<dbReference type="GeneID" id="68107387"/>
<name>A0A6A5CI09_NAEFO</name>
<dbReference type="PANTHER" id="PTHR10250:SF15">
    <property type="entry name" value="MICROSOMAL GLUTATHIONE S-TRANSFERASE-RELATED"/>
    <property type="match status" value="1"/>
</dbReference>
<proteinExistence type="predicted"/>
<evidence type="ECO:0000256" key="4">
    <source>
        <dbReference type="ARBA" id="ARBA00023136"/>
    </source>
</evidence>
<dbReference type="GO" id="GO:0004602">
    <property type="term" value="F:glutathione peroxidase activity"/>
    <property type="evidence" value="ECO:0007669"/>
    <property type="project" value="TreeGrafter"/>
</dbReference>
<protein>
    <submittedName>
        <fullName evidence="6">Uncharacterized protein</fullName>
    </submittedName>
</protein>
<comment type="caution">
    <text evidence="6">The sequence shown here is derived from an EMBL/GenBank/DDBJ whole genome shotgun (WGS) entry which is preliminary data.</text>
</comment>
<feature type="transmembrane region" description="Helical" evidence="5">
    <location>
        <begin position="107"/>
        <end position="127"/>
    </location>
</feature>
<keyword evidence="2 5" id="KW-0812">Transmembrane</keyword>
<dbReference type="SUPFAM" id="SSF161084">
    <property type="entry name" value="MAPEG domain-like"/>
    <property type="match status" value="1"/>
</dbReference>
<gene>
    <name evidence="6" type="ORF">FDP41_000169</name>
</gene>
<dbReference type="Proteomes" id="UP000444721">
    <property type="component" value="Unassembled WGS sequence"/>
</dbReference>
<evidence type="ECO:0000256" key="1">
    <source>
        <dbReference type="ARBA" id="ARBA00004141"/>
    </source>
</evidence>
<evidence type="ECO:0000313" key="6">
    <source>
        <dbReference type="EMBL" id="KAF0985130.1"/>
    </source>
</evidence>
<dbReference type="InterPro" id="IPR050997">
    <property type="entry name" value="MAPEG"/>
</dbReference>
<evidence type="ECO:0000313" key="7">
    <source>
        <dbReference type="Proteomes" id="UP000444721"/>
    </source>
</evidence>
<reference evidence="6 7" key="1">
    <citation type="journal article" date="2019" name="Sci. Rep.">
        <title>Nanopore sequencing improves the draft genome of the human pathogenic amoeba Naegleria fowleri.</title>
        <authorList>
            <person name="Liechti N."/>
            <person name="Schurch N."/>
            <person name="Bruggmann R."/>
            <person name="Wittwer M."/>
        </authorList>
    </citation>
    <scope>NUCLEOTIDE SEQUENCE [LARGE SCALE GENOMIC DNA]</scope>
    <source>
        <strain evidence="6 7">ATCC 30894</strain>
    </source>
</reference>
<evidence type="ECO:0000256" key="2">
    <source>
        <dbReference type="ARBA" id="ARBA00022692"/>
    </source>
</evidence>
<dbReference type="PANTHER" id="PTHR10250">
    <property type="entry name" value="MICROSOMAL GLUTATHIONE S-TRANSFERASE"/>
    <property type="match status" value="1"/>
</dbReference>
<feature type="transmembrane region" description="Helical" evidence="5">
    <location>
        <begin position="6"/>
        <end position="24"/>
    </location>
</feature>
<dbReference type="InterPro" id="IPR023352">
    <property type="entry name" value="MAPEG-like_dom_sf"/>
</dbReference>
<organism evidence="6 7">
    <name type="scientific">Naegleria fowleri</name>
    <name type="common">Brain eating amoeba</name>
    <dbReference type="NCBI Taxonomy" id="5763"/>
    <lineage>
        <taxon>Eukaryota</taxon>
        <taxon>Discoba</taxon>
        <taxon>Heterolobosea</taxon>
        <taxon>Tetramitia</taxon>
        <taxon>Eutetramitia</taxon>
        <taxon>Vahlkampfiidae</taxon>
        <taxon>Naegleria</taxon>
    </lineage>
</organism>